<evidence type="ECO:0008006" key="3">
    <source>
        <dbReference type="Google" id="ProtNLM"/>
    </source>
</evidence>
<dbReference type="Proteomes" id="UP000032900">
    <property type="component" value="Unassembled WGS sequence"/>
</dbReference>
<organism evidence="1 2">
    <name type="scientific">Geofilum rubicundum JCM 15548</name>
    <dbReference type="NCBI Taxonomy" id="1236989"/>
    <lineage>
        <taxon>Bacteria</taxon>
        <taxon>Pseudomonadati</taxon>
        <taxon>Bacteroidota</taxon>
        <taxon>Bacteroidia</taxon>
        <taxon>Marinilabiliales</taxon>
        <taxon>Marinilabiliaceae</taxon>
        <taxon>Geofilum</taxon>
    </lineage>
</organism>
<dbReference type="SUPFAM" id="SSF51735">
    <property type="entry name" value="NAD(P)-binding Rossmann-fold domains"/>
    <property type="match status" value="1"/>
</dbReference>
<protein>
    <recommendedName>
        <fullName evidence="3">3-oxoacyl-[acyl-carrier protein] reductase</fullName>
    </recommendedName>
</protein>
<dbReference type="Pfam" id="PF13561">
    <property type="entry name" value="adh_short_C2"/>
    <property type="match status" value="1"/>
</dbReference>
<keyword evidence="2" id="KW-1185">Reference proteome</keyword>
<comment type="caution">
    <text evidence="1">The sequence shown here is derived from an EMBL/GenBank/DDBJ whole genome shotgun (WGS) entry which is preliminary data.</text>
</comment>
<gene>
    <name evidence="1" type="ORF">JCM15548_13830</name>
</gene>
<dbReference type="InterPro" id="IPR002347">
    <property type="entry name" value="SDR_fam"/>
</dbReference>
<dbReference type="EMBL" id="BAZW01000049">
    <property type="protein sequence ID" value="GAO31466.1"/>
    <property type="molecule type" value="Genomic_DNA"/>
</dbReference>
<accession>A0A0E9M267</accession>
<dbReference type="Gene3D" id="3.40.50.720">
    <property type="entry name" value="NAD(P)-binding Rossmann-like Domain"/>
    <property type="match status" value="1"/>
</dbReference>
<dbReference type="AlphaFoldDB" id="A0A0E9M267"/>
<dbReference type="STRING" id="1236989.JCM15548_13830"/>
<reference evidence="1 2" key="1">
    <citation type="journal article" date="2015" name="Microbes Environ.">
        <title>Distribution and evolution of nitrogen fixation genes in the phylum bacteroidetes.</title>
        <authorList>
            <person name="Inoue J."/>
            <person name="Oshima K."/>
            <person name="Suda W."/>
            <person name="Sakamoto M."/>
            <person name="Iino T."/>
            <person name="Noda S."/>
            <person name="Hongoh Y."/>
            <person name="Hattori M."/>
            <person name="Ohkuma M."/>
        </authorList>
    </citation>
    <scope>NUCLEOTIDE SEQUENCE [LARGE SCALE GENOMIC DNA]</scope>
    <source>
        <strain evidence="1">JCM 15548</strain>
    </source>
</reference>
<dbReference type="RefSeq" id="WP_062127604.1">
    <property type="nucleotide sequence ID" value="NZ_BAZW01000049.1"/>
</dbReference>
<sequence length="63" mass="6705">MLEKLSEQRQISTNAAKKSIVEKIPTGAMGQPQDFASLAVWILSDEAGFLNGQVVNLEGGTSV</sequence>
<name>A0A0E9M267_9BACT</name>
<evidence type="ECO:0000313" key="2">
    <source>
        <dbReference type="Proteomes" id="UP000032900"/>
    </source>
</evidence>
<dbReference type="InterPro" id="IPR036291">
    <property type="entry name" value="NAD(P)-bd_dom_sf"/>
</dbReference>
<evidence type="ECO:0000313" key="1">
    <source>
        <dbReference type="EMBL" id="GAO31466.1"/>
    </source>
</evidence>
<proteinExistence type="predicted"/>
<dbReference type="OrthoDB" id="9808814at2"/>